<gene>
    <name evidence="3" type="ORF">PRK78_001840</name>
</gene>
<dbReference type="Proteomes" id="UP001219355">
    <property type="component" value="Chromosome 1"/>
</dbReference>
<dbReference type="GO" id="GO:0046856">
    <property type="term" value="P:phosphatidylinositol dephosphorylation"/>
    <property type="evidence" value="ECO:0007669"/>
    <property type="project" value="InterPro"/>
</dbReference>
<dbReference type="Pfam" id="PF22669">
    <property type="entry name" value="Exo_endo_phos2"/>
    <property type="match status" value="1"/>
</dbReference>
<feature type="transmembrane region" description="Helical" evidence="1">
    <location>
        <begin position="416"/>
        <end position="448"/>
    </location>
</feature>
<dbReference type="PANTHER" id="PTHR11200:SF286">
    <property type="entry name" value="5-PHOSPHATASE, PUTATIVE (AFU_ORTHOLOGUE AFUA_5G07600)-RELATED"/>
    <property type="match status" value="1"/>
</dbReference>
<keyword evidence="1" id="KW-1133">Transmembrane helix</keyword>
<proteinExistence type="predicted"/>
<keyword evidence="4" id="KW-1185">Reference proteome</keyword>
<feature type="domain" description="Inositol polyphosphate-related phosphatase" evidence="2">
    <location>
        <begin position="2"/>
        <end position="389"/>
    </location>
</feature>
<name>A0AAF0IH25_9EURO</name>
<dbReference type="SMART" id="SM00128">
    <property type="entry name" value="IPPc"/>
    <property type="match status" value="1"/>
</dbReference>
<evidence type="ECO:0000259" key="2">
    <source>
        <dbReference type="SMART" id="SM00128"/>
    </source>
</evidence>
<keyword evidence="1" id="KW-0812">Transmembrane</keyword>
<dbReference type="PANTHER" id="PTHR11200">
    <property type="entry name" value="INOSITOL 5-PHOSPHATASE"/>
    <property type="match status" value="1"/>
</dbReference>
<dbReference type="GO" id="GO:0004439">
    <property type="term" value="F:phosphatidylinositol-4,5-bisphosphate 5-phosphatase activity"/>
    <property type="evidence" value="ECO:0007669"/>
    <property type="project" value="TreeGrafter"/>
</dbReference>
<dbReference type="InterPro" id="IPR046985">
    <property type="entry name" value="IP5"/>
</dbReference>
<evidence type="ECO:0000313" key="3">
    <source>
        <dbReference type="EMBL" id="WEW56397.1"/>
    </source>
</evidence>
<protein>
    <recommendedName>
        <fullName evidence="2">Inositol polyphosphate-related phosphatase domain-containing protein</fullName>
    </recommendedName>
</protein>
<accession>A0AAF0IH25</accession>
<keyword evidence="1" id="KW-0472">Membrane</keyword>
<organism evidence="3 4">
    <name type="scientific">Emydomyces testavorans</name>
    <dbReference type="NCBI Taxonomy" id="2070801"/>
    <lineage>
        <taxon>Eukaryota</taxon>
        <taxon>Fungi</taxon>
        <taxon>Dikarya</taxon>
        <taxon>Ascomycota</taxon>
        <taxon>Pezizomycotina</taxon>
        <taxon>Eurotiomycetes</taxon>
        <taxon>Eurotiomycetidae</taxon>
        <taxon>Onygenales</taxon>
        <taxon>Nannizziopsiaceae</taxon>
        <taxon>Emydomyces</taxon>
    </lineage>
</organism>
<dbReference type="AlphaFoldDB" id="A0AAF0IH25"/>
<dbReference type="EMBL" id="CP120627">
    <property type="protein sequence ID" value="WEW56397.1"/>
    <property type="molecule type" value="Genomic_DNA"/>
</dbReference>
<dbReference type="SUPFAM" id="SSF56219">
    <property type="entry name" value="DNase I-like"/>
    <property type="match status" value="1"/>
</dbReference>
<evidence type="ECO:0000256" key="1">
    <source>
        <dbReference type="SAM" id="Phobius"/>
    </source>
</evidence>
<sequence length="454" mass="50434">MELLNVYILTFNCARNLVEPEKFASHIFDGLKPSQPDASEAGTHLPEVLVLALQELAPIAYAFLGGSYLDPYYDAFRDAVRMAGAALVRDGNDYENACYQNLLTRNAGMTALMVFARSDIAERIRYIETAEVGVGVQEAGNKGAVGGRIGYLVGSEEDDSDAGDGIVEVTFVSAHLAPDENGWERRNEDWKSIAQRLIFTSDEPEIPPAHAHEQEDEEGVPLLRASSSLSKPSTLYSPRSYLFVAGDLNYRTSDTGPGPKDYRKFPRPTEETDNIARFADLFAQDQLTREREAGRTLNQLLETKIAFPPTYKYSLEARNLASIDPNGDWKWAANRWPSWCDRILYLNHPSIAVEDEGIKIHEYTALPLFLTSDHRPVVLSASIPLHALPEFGDLPSPVEIDPRWETRRTAARRKELVVGAVAYLGLTWEGNALVLVTLLGVAFVYYALHAFPAS</sequence>
<dbReference type="InterPro" id="IPR036691">
    <property type="entry name" value="Endo/exonu/phosph_ase_sf"/>
</dbReference>
<evidence type="ECO:0000313" key="4">
    <source>
        <dbReference type="Proteomes" id="UP001219355"/>
    </source>
</evidence>
<dbReference type="InterPro" id="IPR000300">
    <property type="entry name" value="IPPc"/>
</dbReference>
<dbReference type="Gene3D" id="3.60.10.10">
    <property type="entry name" value="Endonuclease/exonuclease/phosphatase"/>
    <property type="match status" value="1"/>
</dbReference>
<reference evidence="3" key="1">
    <citation type="submission" date="2023-03" db="EMBL/GenBank/DDBJ databases">
        <title>Emydomyces testavorans Genome Sequence.</title>
        <authorList>
            <person name="Hoyer L."/>
        </authorList>
    </citation>
    <scope>NUCLEOTIDE SEQUENCE</scope>
    <source>
        <strain evidence="3">16-2883</strain>
    </source>
</reference>